<organism evidence="2">
    <name type="scientific">bioreactor metagenome</name>
    <dbReference type="NCBI Taxonomy" id="1076179"/>
    <lineage>
        <taxon>unclassified sequences</taxon>
        <taxon>metagenomes</taxon>
        <taxon>ecological metagenomes</taxon>
    </lineage>
</organism>
<dbReference type="EMBL" id="VSSQ01014795">
    <property type="protein sequence ID" value="MPM54424.1"/>
    <property type="molecule type" value="Genomic_DNA"/>
</dbReference>
<feature type="region of interest" description="Disordered" evidence="1">
    <location>
        <begin position="103"/>
        <end position="127"/>
    </location>
</feature>
<dbReference type="InterPro" id="IPR038454">
    <property type="entry name" value="DnaA_N_sf"/>
</dbReference>
<dbReference type="AlphaFoldDB" id="A0A645AY16"/>
<name>A0A645AY16_9ZZZZ</name>
<evidence type="ECO:0000256" key="1">
    <source>
        <dbReference type="SAM" id="MobiDB-lite"/>
    </source>
</evidence>
<proteinExistence type="predicted"/>
<gene>
    <name evidence="2" type="ORF">SDC9_101202</name>
</gene>
<evidence type="ECO:0000313" key="2">
    <source>
        <dbReference type="EMBL" id="MPM54424.1"/>
    </source>
</evidence>
<sequence length="146" mass="15703">MVSSAEIDVEPAAPQVEFSAGVKEAWDSVLKELIANGKRSVHACVAQGQLISLTDNKATIQFTAAFPKERTEKDDFRAIIEQIFTRVCGKPITVNCVLGSAASKTVKPPPAVKPKADAEAENTDAQHPALREAIKMFGGKIVKEEN</sequence>
<reference evidence="2" key="1">
    <citation type="submission" date="2019-08" db="EMBL/GenBank/DDBJ databases">
        <authorList>
            <person name="Kucharzyk K."/>
            <person name="Murdoch R.W."/>
            <person name="Higgins S."/>
            <person name="Loffler F."/>
        </authorList>
    </citation>
    <scope>NUCLEOTIDE SEQUENCE</scope>
</reference>
<protein>
    <submittedName>
        <fullName evidence="2">Uncharacterized protein</fullName>
    </submittedName>
</protein>
<comment type="caution">
    <text evidence="2">The sequence shown here is derived from an EMBL/GenBank/DDBJ whole genome shotgun (WGS) entry which is preliminary data.</text>
</comment>
<dbReference type="Gene3D" id="3.30.300.180">
    <property type="match status" value="1"/>
</dbReference>
<accession>A0A645AY16</accession>